<dbReference type="SMART" id="SM00448">
    <property type="entry name" value="REC"/>
    <property type="match status" value="1"/>
</dbReference>
<reference evidence="10" key="1">
    <citation type="submission" date="2020-12" db="EMBL/GenBank/DDBJ databases">
        <title>Bacterial taxonomy.</title>
        <authorList>
            <person name="Pan X."/>
        </authorList>
    </citation>
    <scope>NUCLEOTIDE SEQUENCE</scope>
    <source>
        <strain evidence="10">M0105</strain>
    </source>
</reference>
<feature type="domain" description="OmpR/PhoB-type" evidence="9">
    <location>
        <begin position="135"/>
        <end position="234"/>
    </location>
</feature>
<evidence type="ECO:0000256" key="4">
    <source>
        <dbReference type="ARBA" id="ARBA00023125"/>
    </source>
</evidence>
<evidence type="ECO:0000256" key="3">
    <source>
        <dbReference type="ARBA" id="ARBA00023015"/>
    </source>
</evidence>
<dbReference type="InterPro" id="IPR039420">
    <property type="entry name" value="WalR-like"/>
</dbReference>
<feature type="modified residue" description="4-aspartylphosphate" evidence="6">
    <location>
        <position position="55"/>
    </location>
</feature>
<name>A0A8J7M7Z3_9RHOB</name>
<dbReference type="GO" id="GO:0032993">
    <property type="term" value="C:protein-DNA complex"/>
    <property type="evidence" value="ECO:0007669"/>
    <property type="project" value="TreeGrafter"/>
</dbReference>
<dbReference type="Gene3D" id="1.10.10.10">
    <property type="entry name" value="Winged helix-like DNA-binding domain superfamily/Winged helix DNA-binding domain"/>
    <property type="match status" value="1"/>
</dbReference>
<dbReference type="PANTHER" id="PTHR48111">
    <property type="entry name" value="REGULATOR OF RPOS"/>
    <property type="match status" value="1"/>
</dbReference>
<comment type="caution">
    <text evidence="10">The sequence shown here is derived from an EMBL/GenBank/DDBJ whole genome shotgun (WGS) entry which is preliminary data.</text>
</comment>
<dbReference type="GO" id="GO:0005829">
    <property type="term" value="C:cytosol"/>
    <property type="evidence" value="ECO:0007669"/>
    <property type="project" value="TreeGrafter"/>
</dbReference>
<keyword evidence="5" id="KW-0804">Transcription</keyword>
<dbReference type="GO" id="GO:0006355">
    <property type="term" value="P:regulation of DNA-templated transcription"/>
    <property type="evidence" value="ECO:0007669"/>
    <property type="project" value="InterPro"/>
</dbReference>
<keyword evidence="11" id="KW-1185">Reference proteome</keyword>
<dbReference type="Pfam" id="PF00486">
    <property type="entry name" value="Trans_reg_C"/>
    <property type="match status" value="1"/>
</dbReference>
<keyword evidence="3" id="KW-0805">Transcription regulation</keyword>
<keyword evidence="1 6" id="KW-0597">Phosphoprotein</keyword>
<dbReference type="PROSITE" id="PS51755">
    <property type="entry name" value="OMPR_PHOB"/>
    <property type="match status" value="1"/>
</dbReference>
<dbReference type="Gene3D" id="3.40.50.2300">
    <property type="match status" value="1"/>
</dbReference>
<protein>
    <submittedName>
        <fullName evidence="10">Response regulator transcription factor</fullName>
    </submittedName>
</protein>
<evidence type="ECO:0000256" key="6">
    <source>
        <dbReference type="PROSITE-ProRule" id="PRU00169"/>
    </source>
</evidence>
<keyword evidence="2" id="KW-0902">Two-component regulatory system</keyword>
<dbReference type="EMBL" id="JAEHHL010000007">
    <property type="protein sequence ID" value="MBK0399880.1"/>
    <property type="molecule type" value="Genomic_DNA"/>
</dbReference>
<dbReference type="InterPro" id="IPR036388">
    <property type="entry name" value="WH-like_DNA-bd_sf"/>
</dbReference>
<evidence type="ECO:0000259" key="9">
    <source>
        <dbReference type="PROSITE" id="PS51755"/>
    </source>
</evidence>
<accession>A0A8J7M7Z3</accession>
<gene>
    <name evidence="10" type="ORF">H0I76_11820</name>
</gene>
<dbReference type="GO" id="GO:0000976">
    <property type="term" value="F:transcription cis-regulatory region binding"/>
    <property type="evidence" value="ECO:0007669"/>
    <property type="project" value="TreeGrafter"/>
</dbReference>
<dbReference type="InterPro" id="IPR001789">
    <property type="entry name" value="Sig_transdc_resp-reg_receiver"/>
</dbReference>
<dbReference type="InterPro" id="IPR016032">
    <property type="entry name" value="Sig_transdc_resp-reg_C-effctor"/>
</dbReference>
<evidence type="ECO:0000313" key="10">
    <source>
        <dbReference type="EMBL" id="MBK0399880.1"/>
    </source>
</evidence>
<evidence type="ECO:0000256" key="7">
    <source>
        <dbReference type="PROSITE-ProRule" id="PRU01091"/>
    </source>
</evidence>
<dbReference type="InterPro" id="IPR011006">
    <property type="entry name" value="CheY-like_superfamily"/>
</dbReference>
<dbReference type="SMART" id="SM00862">
    <property type="entry name" value="Trans_reg_C"/>
    <property type="match status" value="1"/>
</dbReference>
<dbReference type="PANTHER" id="PTHR48111:SF22">
    <property type="entry name" value="REGULATOR OF RPOS"/>
    <property type="match status" value="1"/>
</dbReference>
<organism evidence="10 11">
    <name type="scientific">Thermohalobaculum xanthum</name>
    <dbReference type="NCBI Taxonomy" id="2753746"/>
    <lineage>
        <taxon>Bacteria</taxon>
        <taxon>Pseudomonadati</taxon>
        <taxon>Pseudomonadota</taxon>
        <taxon>Alphaproteobacteria</taxon>
        <taxon>Rhodobacterales</taxon>
        <taxon>Paracoccaceae</taxon>
        <taxon>Thermohalobaculum</taxon>
    </lineage>
</organism>
<evidence type="ECO:0000259" key="8">
    <source>
        <dbReference type="PROSITE" id="PS50110"/>
    </source>
</evidence>
<dbReference type="SUPFAM" id="SSF46894">
    <property type="entry name" value="C-terminal effector domain of the bipartite response regulators"/>
    <property type="match status" value="1"/>
</dbReference>
<dbReference type="InterPro" id="IPR001867">
    <property type="entry name" value="OmpR/PhoB-type_DNA-bd"/>
</dbReference>
<dbReference type="GO" id="GO:0000156">
    <property type="term" value="F:phosphorelay response regulator activity"/>
    <property type="evidence" value="ECO:0007669"/>
    <property type="project" value="TreeGrafter"/>
</dbReference>
<feature type="DNA-binding region" description="OmpR/PhoB-type" evidence="7">
    <location>
        <begin position="135"/>
        <end position="234"/>
    </location>
</feature>
<sequence length="238" mass="25569">MTVPRRVLIAEDDVDIASTLSRGMERAGYEPVVAHDAASAMAAARAAPLAAAVVDMMLGTDRGEELVQCLRVAGMDGPILVLSALSAVEDRAAGISAGADDYIAKPFDLAELMTRLSLHAHLRAREPGVSGARPDGSIRVAGLTYDPQLREAIGAGHRALLTQREGELLSFLAQNLNRLVSRGEIFDTLWATEGGSSENVVDVYIGYLRRKLSPREAFGVQIRTVRGRGFMLTDRLDD</sequence>
<evidence type="ECO:0000313" key="11">
    <source>
        <dbReference type="Proteomes" id="UP000655420"/>
    </source>
</evidence>
<proteinExistence type="predicted"/>
<dbReference type="AlphaFoldDB" id="A0A8J7M7Z3"/>
<evidence type="ECO:0000256" key="1">
    <source>
        <dbReference type="ARBA" id="ARBA00022553"/>
    </source>
</evidence>
<evidence type="ECO:0000256" key="2">
    <source>
        <dbReference type="ARBA" id="ARBA00023012"/>
    </source>
</evidence>
<feature type="domain" description="Response regulatory" evidence="8">
    <location>
        <begin position="6"/>
        <end position="120"/>
    </location>
</feature>
<dbReference type="Proteomes" id="UP000655420">
    <property type="component" value="Unassembled WGS sequence"/>
</dbReference>
<dbReference type="CDD" id="cd00383">
    <property type="entry name" value="trans_reg_C"/>
    <property type="match status" value="1"/>
</dbReference>
<dbReference type="PROSITE" id="PS50110">
    <property type="entry name" value="RESPONSE_REGULATORY"/>
    <property type="match status" value="1"/>
</dbReference>
<dbReference type="SUPFAM" id="SSF52172">
    <property type="entry name" value="CheY-like"/>
    <property type="match status" value="1"/>
</dbReference>
<dbReference type="RefSeq" id="WP_200610093.1">
    <property type="nucleotide sequence ID" value="NZ_JAEHHL010000007.1"/>
</dbReference>
<keyword evidence="4 7" id="KW-0238">DNA-binding</keyword>
<dbReference type="Pfam" id="PF00072">
    <property type="entry name" value="Response_reg"/>
    <property type="match status" value="1"/>
</dbReference>
<evidence type="ECO:0000256" key="5">
    <source>
        <dbReference type="ARBA" id="ARBA00023163"/>
    </source>
</evidence>